<dbReference type="InterPro" id="IPR039421">
    <property type="entry name" value="Type_1_exporter"/>
</dbReference>
<evidence type="ECO:0000256" key="5">
    <source>
        <dbReference type="ARBA" id="ARBA00022989"/>
    </source>
</evidence>
<dbReference type="STRING" id="1335309.GA0116948_11393"/>
<sequence length="583" mass="67064">MSNPYINLLQTAWKYARRERKQYVLTYILFIFANACDAANPVLLGWFVGKLQHDTQHILRYALMYVGLYVFFKLLQWAFHGPARIMERRLAFNLSRNFLQERYHQVLHLPVKWHQDHHSGATINRVRKAYESLRQFFDRGFMYLHAIAKFFFSVAAMLYFSPLYGGIGVLMGGLVIVVIIRFDRPFIEAEAEVNEKEHIVSATLFDTLSNIMTVITLRLEESVEKGLLHRVHAILRPFSRSALINEWKWFTADSLIALIYCVITFGYIFQHWTPGTLFNVAGLVTLLGFVTNFTSVFQDVAWQYTEIVQFNTAIETASAISHAYTEQHRADQPSDLPATWQHIRIEGLQFSYHLPAMERPQSLQNIHLDIRKGTRIAFIGESGSGKSTLLALLRGLYSPQQARIYVDGKPYSLNTINESVTLFPQEPEIFENTIAYNITLGLPFPEEAVMEVSRRAHFAEVIQQLPQGLQSDIREKGVNLSGGQKQRLALARGILAARDSQLVLLDEPTSSVDPKTEMQLYEDLFLAFADKAVISSLHRLHLLRLFDYVYVLRQGRIVEEGSFAHLRAHGLVFRELWKHQENL</sequence>
<keyword evidence="2 7" id="KW-0812">Transmembrane</keyword>
<keyword evidence="11" id="KW-1185">Reference proteome</keyword>
<feature type="transmembrane region" description="Helical" evidence="7">
    <location>
        <begin position="24"/>
        <end position="46"/>
    </location>
</feature>
<evidence type="ECO:0000259" key="8">
    <source>
        <dbReference type="PROSITE" id="PS50893"/>
    </source>
</evidence>
<protein>
    <submittedName>
        <fullName evidence="10">ABC-type multidrug transport system, ATPase and permease component</fullName>
    </submittedName>
</protein>
<dbReference type="EMBL" id="FMAR01000013">
    <property type="protein sequence ID" value="SCC53968.1"/>
    <property type="molecule type" value="Genomic_DNA"/>
</dbReference>
<evidence type="ECO:0000313" key="10">
    <source>
        <dbReference type="EMBL" id="SCC53968.1"/>
    </source>
</evidence>
<evidence type="ECO:0000256" key="7">
    <source>
        <dbReference type="SAM" id="Phobius"/>
    </source>
</evidence>
<name>A0A1C4FDB0_9BACT</name>
<evidence type="ECO:0000256" key="1">
    <source>
        <dbReference type="ARBA" id="ARBA00004651"/>
    </source>
</evidence>
<dbReference type="Pfam" id="PF00664">
    <property type="entry name" value="ABC_membrane"/>
    <property type="match status" value="1"/>
</dbReference>
<evidence type="ECO:0000259" key="9">
    <source>
        <dbReference type="PROSITE" id="PS50929"/>
    </source>
</evidence>
<dbReference type="GO" id="GO:0016887">
    <property type="term" value="F:ATP hydrolysis activity"/>
    <property type="evidence" value="ECO:0007669"/>
    <property type="project" value="InterPro"/>
</dbReference>
<dbReference type="RefSeq" id="WP_089714178.1">
    <property type="nucleotide sequence ID" value="NZ_FMAR01000013.1"/>
</dbReference>
<evidence type="ECO:0000313" key="11">
    <source>
        <dbReference type="Proteomes" id="UP000242818"/>
    </source>
</evidence>
<dbReference type="InterPro" id="IPR003593">
    <property type="entry name" value="AAA+_ATPase"/>
</dbReference>
<dbReference type="GO" id="GO:0140359">
    <property type="term" value="F:ABC-type transporter activity"/>
    <property type="evidence" value="ECO:0007669"/>
    <property type="project" value="InterPro"/>
</dbReference>
<proteinExistence type="predicted"/>
<dbReference type="GO" id="GO:0034040">
    <property type="term" value="F:ATPase-coupled lipid transmembrane transporter activity"/>
    <property type="evidence" value="ECO:0007669"/>
    <property type="project" value="TreeGrafter"/>
</dbReference>
<dbReference type="PANTHER" id="PTHR24221:SF654">
    <property type="entry name" value="ATP-BINDING CASSETTE SUB-FAMILY B MEMBER 6"/>
    <property type="match status" value="1"/>
</dbReference>
<dbReference type="OrthoDB" id="9769115at2"/>
<keyword evidence="3" id="KW-0547">Nucleotide-binding</keyword>
<dbReference type="Gene3D" id="1.20.1560.10">
    <property type="entry name" value="ABC transporter type 1, transmembrane domain"/>
    <property type="match status" value="1"/>
</dbReference>
<accession>A0A1C4FDB0</accession>
<dbReference type="PROSITE" id="PS50929">
    <property type="entry name" value="ABC_TM1F"/>
    <property type="match status" value="1"/>
</dbReference>
<feature type="transmembrane region" description="Helical" evidence="7">
    <location>
        <begin position="249"/>
        <end position="270"/>
    </location>
</feature>
<dbReference type="Gene3D" id="3.40.50.300">
    <property type="entry name" value="P-loop containing nucleotide triphosphate hydrolases"/>
    <property type="match status" value="1"/>
</dbReference>
<feature type="transmembrane region" description="Helical" evidence="7">
    <location>
        <begin position="58"/>
        <end position="79"/>
    </location>
</feature>
<dbReference type="PANTHER" id="PTHR24221">
    <property type="entry name" value="ATP-BINDING CASSETTE SUB-FAMILY B"/>
    <property type="match status" value="1"/>
</dbReference>
<dbReference type="PROSITE" id="PS00211">
    <property type="entry name" value="ABC_TRANSPORTER_1"/>
    <property type="match status" value="1"/>
</dbReference>
<feature type="domain" description="ABC transmembrane type-1" evidence="9">
    <location>
        <begin position="28"/>
        <end position="309"/>
    </location>
</feature>
<feature type="domain" description="ABC transporter" evidence="8">
    <location>
        <begin position="343"/>
        <end position="579"/>
    </location>
</feature>
<evidence type="ECO:0000256" key="4">
    <source>
        <dbReference type="ARBA" id="ARBA00022840"/>
    </source>
</evidence>
<dbReference type="Proteomes" id="UP000242818">
    <property type="component" value="Unassembled WGS sequence"/>
</dbReference>
<dbReference type="GO" id="GO:0005886">
    <property type="term" value="C:plasma membrane"/>
    <property type="evidence" value="ECO:0007669"/>
    <property type="project" value="UniProtKB-SubCell"/>
</dbReference>
<feature type="transmembrane region" description="Helical" evidence="7">
    <location>
        <begin position="166"/>
        <end position="182"/>
    </location>
</feature>
<dbReference type="InterPro" id="IPR027417">
    <property type="entry name" value="P-loop_NTPase"/>
</dbReference>
<dbReference type="InterPro" id="IPR017871">
    <property type="entry name" value="ABC_transporter-like_CS"/>
</dbReference>
<feature type="transmembrane region" description="Helical" evidence="7">
    <location>
        <begin position="276"/>
        <end position="297"/>
    </location>
</feature>
<dbReference type="InterPro" id="IPR036640">
    <property type="entry name" value="ABC1_TM_sf"/>
</dbReference>
<dbReference type="GO" id="GO:0005524">
    <property type="term" value="F:ATP binding"/>
    <property type="evidence" value="ECO:0007669"/>
    <property type="project" value="UniProtKB-KW"/>
</dbReference>
<dbReference type="InterPro" id="IPR003439">
    <property type="entry name" value="ABC_transporter-like_ATP-bd"/>
</dbReference>
<dbReference type="AlphaFoldDB" id="A0A1C4FDB0"/>
<dbReference type="SUPFAM" id="SSF52540">
    <property type="entry name" value="P-loop containing nucleoside triphosphate hydrolases"/>
    <property type="match status" value="1"/>
</dbReference>
<evidence type="ECO:0000256" key="3">
    <source>
        <dbReference type="ARBA" id="ARBA00022741"/>
    </source>
</evidence>
<dbReference type="InterPro" id="IPR011527">
    <property type="entry name" value="ABC1_TM_dom"/>
</dbReference>
<keyword evidence="5 7" id="KW-1133">Transmembrane helix</keyword>
<dbReference type="SMART" id="SM00382">
    <property type="entry name" value="AAA"/>
    <property type="match status" value="1"/>
</dbReference>
<keyword evidence="6 7" id="KW-0472">Membrane</keyword>
<evidence type="ECO:0000256" key="2">
    <source>
        <dbReference type="ARBA" id="ARBA00022692"/>
    </source>
</evidence>
<dbReference type="PROSITE" id="PS50893">
    <property type="entry name" value="ABC_TRANSPORTER_2"/>
    <property type="match status" value="1"/>
</dbReference>
<gene>
    <name evidence="10" type="ORF">GA0116948_11393</name>
</gene>
<dbReference type="Pfam" id="PF00005">
    <property type="entry name" value="ABC_tran"/>
    <property type="match status" value="1"/>
</dbReference>
<comment type="subcellular location">
    <subcellularLocation>
        <location evidence="1">Cell membrane</location>
        <topology evidence="1">Multi-pass membrane protein</topology>
    </subcellularLocation>
</comment>
<keyword evidence="4" id="KW-0067">ATP-binding</keyword>
<reference evidence="10 11" key="1">
    <citation type="submission" date="2016-08" db="EMBL/GenBank/DDBJ databases">
        <authorList>
            <person name="Seilhamer J.J."/>
        </authorList>
    </citation>
    <scope>NUCLEOTIDE SEQUENCE [LARGE SCALE GENOMIC DNA]</scope>
    <source>
        <strain evidence="10 11">A37T2</strain>
    </source>
</reference>
<dbReference type="SUPFAM" id="SSF90123">
    <property type="entry name" value="ABC transporter transmembrane region"/>
    <property type="match status" value="1"/>
</dbReference>
<organism evidence="10 11">
    <name type="scientific">Chitinophaga costaii</name>
    <dbReference type="NCBI Taxonomy" id="1335309"/>
    <lineage>
        <taxon>Bacteria</taxon>
        <taxon>Pseudomonadati</taxon>
        <taxon>Bacteroidota</taxon>
        <taxon>Chitinophagia</taxon>
        <taxon>Chitinophagales</taxon>
        <taxon>Chitinophagaceae</taxon>
        <taxon>Chitinophaga</taxon>
    </lineage>
</organism>
<evidence type="ECO:0000256" key="6">
    <source>
        <dbReference type="ARBA" id="ARBA00023136"/>
    </source>
</evidence>